<gene>
    <name evidence="3" type="ORF">Tco_0876232</name>
</gene>
<keyword evidence="4" id="KW-1185">Reference proteome</keyword>
<dbReference type="PANTHER" id="PTHR33021:SF13">
    <property type="entry name" value="OS09G0557900 PROTEIN"/>
    <property type="match status" value="1"/>
</dbReference>
<dbReference type="InterPro" id="IPR003245">
    <property type="entry name" value="Phytocyanin_dom"/>
</dbReference>
<dbReference type="CDD" id="cd11017">
    <property type="entry name" value="Phytocyanin_like_1"/>
    <property type="match status" value="1"/>
</dbReference>
<feature type="domain" description="Phytocyanin" evidence="2">
    <location>
        <begin position="20"/>
        <end position="118"/>
    </location>
</feature>
<protein>
    <submittedName>
        <fullName evidence="3">Lamin-like protein</fullName>
    </submittedName>
</protein>
<reference evidence="3" key="2">
    <citation type="submission" date="2022-01" db="EMBL/GenBank/DDBJ databases">
        <authorList>
            <person name="Yamashiro T."/>
            <person name="Shiraishi A."/>
            <person name="Satake H."/>
            <person name="Nakayama K."/>
        </authorList>
    </citation>
    <scope>NUCLEOTIDE SEQUENCE</scope>
</reference>
<sequence length="238" mass="26633">MMTIISFLLLLIATTSVSATDHIVGANRGWNPGLNYTLWANNHTFYVGDFISFRYQKFQYNVVEVNKTGYDNCTLDSAVGNWSSGKDFILLNKSQRYYFICGTGGCMNGMKVAIRVHPLPSPPASATALSSTSAAVDGVSVDWKTPRGVVIDRTTPEAKIPDSARLNEDLLTKVKKIQEGYQNQDNLILQREREAVLKKRRGVRKFQSLRLGRIKLEDEFFQEEENDAGHVRAPTPLA</sequence>
<dbReference type="Gene3D" id="2.60.40.420">
    <property type="entry name" value="Cupredoxins - blue copper proteins"/>
    <property type="match status" value="1"/>
</dbReference>
<name>A0ABQ5BRQ4_9ASTR</name>
<dbReference type="InterPro" id="IPR008972">
    <property type="entry name" value="Cupredoxin"/>
</dbReference>
<keyword evidence="1" id="KW-0732">Signal</keyword>
<feature type="signal peptide" evidence="1">
    <location>
        <begin position="1"/>
        <end position="19"/>
    </location>
</feature>
<dbReference type="Pfam" id="PF02298">
    <property type="entry name" value="Cu_bind_like"/>
    <property type="match status" value="1"/>
</dbReference>
<dbReference type="SUPFAM" id="SSF49503">
    <property type="entry name" value="Cupredoxins"/>
    <property type="match status" value="1"/>
</dbReference>
<dbReference type="Proteomes" id="UP001151760">
    <property type="component" value="Unassembled WGS sequence"/>
</dbReference>
<dbReference type="EMBL" id="BQNB010013564">
    <property type="protein sequence ID" value="GJT17526.1"/>
    <property type="molecule type" value="Genomic_DNA"/>
</dbReference>
<accession>A0ABQ5BRQ4</accession>
<feature type="chain" id="PRO_5047362598" evidence="1">
    <location>
        <begin position="20"/>
        <end position="238"/>
    </location>
</feature>
<proteinExistence type="predicted"/>
<dbReference type="PANTHER" id="PTHR33021">
    <property type="entry name" value="BLUE COPPER PROTEIN"/>
    <property type="match status" value="1"/>
</dbReference>
<evidence type="ECO:0000313" key="4">
    <source>
        <dbReference type="Proteomes" id="UP001151760"/>
    </source>
</evidence>
<dbReference type="InterPro" id="IPR039391">
    <property type="entry name" value="Phytocyanin-like"/>
</dbReference>
<evidence type="ECO:0000313" key="3">
    <source>
        <dbReference type="EMBL" id="GJT17526.1"/>
    </source>
</evidence>
<comment type="caution">
    <text evidence="3">The sequence shown here is derived from an EMBL/GenBank/DDBJ whole genome shotgun (WGS) entry which is preliminary data.</text>
</comment>
<dbReference type="PROSITE" id="PS51485">
    <property type="entry name" value="PHYTOCYANIN"/>
    <property type="match status" value="1"/>
</dbReference>
<evidence type="ECO:0000259" key="2">
    <source>
        <dbReference type="PROSITE" id="PS51485"/>
    </source>
</evidence>
<organism evidence="3 4">
    <name type="scientific">Tanacetum coccineum</name>
    <dbReference type="NCBI Taxonomy" id="301880"/>
    <lineage>
        <taxon>Eukaryota</taxon>
        <taxon>Viridiplantae</taxon>
        <taxon>Streptophyta</taxon>
        <taxon>Embryophyta</taxon>
        <taxon>Tracheophyta</taxon>
        <taxon>Spermatophyta</taxon>
        <taxon>Magnoliopsida</taxon>
        <taxon>eudicotyledons</taxon>
        <taxon>Gunneridae</taxon>
        <taxon>Pentapetalae</taxon>
        <taxon>asterids</taxon>
        <taxon>campanulids</taxon>
        <taxon>Asterales</taxon>
        <taxon>Asteraceae</taxon>
        <taxon>Asteroideae</taxon>
        <taxon>Anthemideae</taxon>
        <taxon>Anthemidinae</taxon>
        <taxon>Tanacetum</taxon>
    </lineage>
</organism>
<reference evidence="3" key="1">
    <citation type="journal article" date="2022" name="Int. J. Mol. Sci.">
        <title>Draft Genome of Tanacetum Coccineum: Genomic Comparison of Closely Related Tanacetum-Family Plants.</title>
        <authorList>
            <person name="Yamashiro T."/>
            <person name="Shiraishi A."/>
            <person name="Nakayama K."/>
            <person name="Satake H."/>
        </authorList>
    </citation>
    <scope>NUCLEOTIDE SEQUENCE</scope>
</reference>
<evidence type="ECO:0000256" key="1">
    <source>
        <dbReference type="SAM" id="SignalP"/>
    </source>
</evidence>